<proteinExistence type="predicted"/>
<evidence type="ECO:0000313" key="2">
    <source>
        <dbReference type="Proteomes" id="UP000282574"/>
    </source>
</evidence>
<comment type="caution">
    <text evidence="1">The sequence shown here is derived from an EMBL/GenBank/DDBJ whole genome shotgun (WGS) entry which is preliminary data.</text>
</comment>
<protein>
    <submittedName>
        <fullName evidence="1">Uncharacterized protein</fullName>
    </submittedName>
</protein>
<evidence type="ECO:0000313" key="1">
    <source>
        <dbReference type="EMBL" id="RUT04536.1"/>
    </source>
</evidence>
<keyword evidence="2" id="KW-1185">Reference proteome</keyword>
<name>A0AB37UCB8_9CYAN</name>
<gene>
    <name evidence="1" type="ORF">DSM107010_57680</name>
</gene>
<dbReference type="EMBL" id="RSCK01000085">
    <property type="protein sequence ID" value="RUT04536.1"/>
    <property type="molecule type" value="Genomic_DNA"/>
</dbReference>
<dbReference type="AlphaFoldDB" id="A0AB37UCB8"/>
<accession>A0AB37UCB8</accession>
<sequence>MLNYGFYVKVNFFDNNLRFKIQPNLGKITQIGIDLMAIAREFLLFFKFCSNLSFSSQIL</sequence>
<organism evidence="1 2">
    <name type="scientific">Chroococcidiopsis cubana SAG 39.79</name>
    <dbReference type="NCBI Taxonomy" id="388085"/>
    <lineage>
        <taxon>Bacteria</taxon>
        <taxon>Bacillati</taxon>
        <taxon>Cyanobacteriota</taxon>
        <taxon>Cyanophyceae</taxon>
        <taxon>Chroococcidiopsidales</taxon>
        <taxon>Chroococcidiopsidaceae</taxon>
        <taxon>Chroococcidiopsis</taxon>
    </lineage>
</organism>
<reference evidence="1 2" key="1">
    <citation type="journal article" date="2019" name="Genome Biol. Evol.">
        <title>Day and night: Metabolic profiles and evolutionary relationships of six axenic non-marine cyanobacteria.</title>
        <authorList>
            <person name="Will S.E."/>
            <person name="Henke P."/>
            <person name="Boedeker C."/>
            <person name="Huang S."/>
            <person name="Brinkmann H."/>
            <person name="Rohde M."/>
            <person name="Jarek M."/>
            <person name="Friedl T."/>
            <person name="Seufert S."/>
            <person name="Schumacher M."/>
            <person name="Overmann J."/>
            <person name="Neumann-Schaal M."/>
            <person name="Petersen J."/>
        </authorList>
    </citation>
    <scope>NUCLEOTIDE SEQUENCE [LARGE SCALE GENOMIC DNA]</scope>
    <source>
        <strain evidence="1 2">SAG 39.79</strain>
    </source>
</reference>
<dbReference type="Proteomes" id="UP000282574">
    <property type="component" value="Unassembled WGS sequence"/>
</dbReference>